<evidence type="ECO:0000259" key="8">
    <source>
        <dbReference type="PROSITE" id="PS50109"/>
    </source>
</evidence>
<feature type="coiled-coil region" evidence="6">
    <location>
        <begin position="171"/>
        <end position="205"/>
    </location>
</feature>
<feature type="transmembrane region" description="Helical" evidence="7">
    <location>
        <begin position="129"/>
        <end position="150"/>
    </location>
</feature>
<dbReference type="InterPro" id="IPR011006">
    <property type="entry name" value="CheY-like_superfamily"/>
</dbReference>
<dbReference type="SUPFAM" id="SSF55874">
    <property type="entry name" value="ATPase domain of HSP90 chaperone/DNA topoisomerase II/histidine kinase"/>
    <property type="match status" value="1"/>
</dbReference>
<name>A0ABV6R113_9CAUL</name>
<dbReference type="InterPro" id="IPR036097">
    <property type="entry name" value="HisK_dim/P_sf"/>
</dbReference>
<dbReference type="CDD" id="cd17546">
    <property type="entry name" value="REC_hyHK_CKI1_RcsC-like"/>
    <property type="match status" value="1"/>
</dbReference>
<organism evidence="10 11">
    <name type="scientific">Brevundimonas balnearis</name>
    <dbReference type="NCBI Taxonomy" id="1572858"/>
    <lineage>
        <taxon>Bacteria</taxon>
        <taxon>Pseudomonadati</taxon>
        <taxon>Pseudomonadota</taxon>
        <taxon>Alphaproteobacteria</taxon>
        <taxon>Caulobacterales</taxon>
        <taxon>Caulobacteraceae</taxon>
        <taxon>Brevundimonas</taxon>
    </lineage>
</organism>
<keyword evidence="10" id="KW-0547">Nucleotide-binding</keyword>
<gene>
    <name evidence="10" type="ORF">ACFFGE_05395</name>
</gene>
<feature type="domain" description="Response regulatory" evidence="9">
    <location>
        <begin position="451"/>
        <end position="568"/>
    </location>
</feature>
<dbReference type="PROSITE" id="PS50109">
    <property type="entry name" value="HIS_KIN"/>
    <property type="match status" value="1"/>
</dbReference>
<reference evidence="10 11" key="1">
    <citation type="submission" date="2024-09" db="EMBL/GenBank/DDBJ databases">
        <authorList>
            <person name="Sun Q."/>
            <person name="Mori K."/>
        </authorList>
    </citation>
    <scope>NUCLEOTIDE SEQUENCE [LARGE SCALE GENOMIC DNA]</scope>
    <source>
        <strain evidence="10 11">NCAIM B.02621</strain>
    </source>
</reference>
<dbReference type="PROSITE" id="PS50110">
    <property type="entry name" value="RESPONSE_REGULATORY"/>
    <property type="match status" value="1"/>
</dbReference>
<feature type="modified residue" description="4-aspartylphosphate" evidence="5">
    <location>
        <position position="500"/>
    </location>
</feature>
<dbReference type="InterPro" id="IPR004358">
    <property type="entry name" value="Sig_transdc_His_kin-like_C"/>
</dbReference>
<feature type="transmembrane region" description="Helical" evidence="7">
    <location>
        <begin position="156"/>
        <end position="175"/>
    </location>
</feature>
<dbReference type="Gene3D" id="3.30.565.10">
    <property type="entry name" value="Histidine kinase-like ATPase, C-terminal domain"/>
    <property type="match status" value="1"/>
</dbReference>
<dbReference type="SUPFAM" id="SSF47384">
    <property type="entry name" value="Homodimeric domain of signal transducing histidine kinase"/>
    <property type="match status" value="1"/>
</dbReference>
<keyword evidence="7" id="KW-0812">Transmembrane</keyword>
<dbReference type="Pfam" id="PF00512">
    <property type="entry name" value="HisKA"/>
    <property type="match status" value="1"/>
</dbReference>
<keyword evidence="7" id="KW-1133">Transmembrane helix</keyword>
<evidence type="ECO:0000313" key="10">
    <source>
        <dbReference type="EMBL" id="MFC0633314.1"/>
    </source>
</evidence>
<feature type="transmembrane region" description="Helical" evidence="7">
    <location>
        <begin position="73"/>
        <end position="97"/>
    </location>
</feature>
<feature type="transmembrane region" description="Helical" evidence="7">
    <location>
        <begin position="44"/>
        <end position="61"/>
    </location>
</feature>
<evidence type="ECO:0000256" key="7">
    <source>
        <dbReference type="SAM" id="Phobius"/>
    </source>
</evidence>
<dbReference type="InterPro" id="IPR001789">
    <property type="entry name" value="Sig_transdc_resp-reg_receiver"/>
</dbReference>
<dbReference type="InterPro" id="IPR003594">
    <property type="entry name" value="HATPase_dom"/>
</dbReference>
<evidence type="ECO:0000256" key="1">
    <source>
        <dbReference type="ARBA" id="ARBA00000085"/>
    </source>
</evidence>
<keyword evidence="3 5" id="KW-0597">Phosphoprotein</keyword>
<dbReference type="PRINTS" id="PR00344">
    <property type="entry name" value="BCTRLSENSOR"/>
</dbReference>
<dbReference type="InterPro" id="IPR005467">
    <property type="entry name" value="His_kinase_dom"/>
</dbReference>
<keyword evidence="6" id="KW-0175">Coiled coil</keyword>
<dbReference type="Gene3D" id="1.10.287.130">
    <property type="match status" value="1"/>
</dbReference>
<evidence type="ECO:0000313" key="11">
    <source>
        <dbReference type="Proteomes" id="UP001589906"/>
    </source>
</evidence>
<dbReference type="EC" id="2.7.13.3" evidence="2"/>
<dbReference type="InterPro" id="IPR036890">
    <property type="entry name" value="HATPase_C_sf"/>
</dbReference>
<dbReference type="Proteomes" id="UP001589906">
    <property type="component" value="Unassembled WGS sequence"/>
</dbReference>
<keyword evidence="10" id="KW-0067">ATP-binding</keyword>
<protein>
    <recommendedName>
        <fullName evidence="2">histidine kinase</fullName>
        <ecNumber evidence="2">2.7.13.3</ecNumber>
    </recommendedName>
</protein>
<evidence type="ECO:0000256" key="3">
    <source>
        <dbReference type="ARBA" id="ARBA00022553"/>
    </source>
</evidence>
<dbReference type="Gene3D" id="3.40.50.2300">
    <property type="match status" value="1"/>
</dbReference>
<dbReference type="EMBL" id="JBHLSW010000003">
    <property type="protein sequence ID" value="MFC0633314.1"/>
    <property type="molecule type" value="Genomic_DNA"/>
</dbReference>
<dbReference type="SMART" id="SM00388">
    <property type="entry name" value="HisKA"/>
    <property type="match status" value="1"/>
</dbReference>
<evidence type="ECO:0000256" key="4">
    <source>
        <dbReference type="ARBA" id="ARBA00023012"/>
    </source>
</evidence>
<dbReference type="PANTHER" id="PTHR45339">
    <property type="entry name" value="HYBRID SIGNAL TRANSDUCTION HISTIDINE KINASE J"/>
    <property type="match status" value="1"/>
</dbReference>
<evidence type="ECO:0000259" key="9">
    <source>
        <dbReference type="PROSITE" id="PS50110"/>
    </source>
</evidence>
<evidence type="ECO:0000256" key="5">
    <source>
        <dbReference type="PROSITE-ProRule" id="PRU00169"/>
    </source>
</evidence>
<keyword evidence="11" id="KW-1185">Reference proteome</keyword>
<dbReference type="SMART" id="SM00387">
    <property type="entry name" value="HATPase_c"/>
    <property type="match status" value="1"/>
</dbReference>
<dbReference type="Pfam" id="PF02518">
    <property type="entry name" value="HATPase_c"/>
    <property type="match status" value="1"/>
</dbReference>
<dbReference type="PANTHER" id="PTHR45339:SF1">
    <property type="entry name" value="HYBRID SIGNAL TRANSDUCTION HISTIDINE KINASE J"/>
    <property type="match status" value="1"/>
</dbReference>
<feature type="transmembrane region" description="Helical" evidence="7">
    <location>
        <begin position="21"/>
        <end position="38"/>
    </location>
</feature>
<keyword evidence="7" id="KW-0472">Membrane</keyword>
<proteinExistence type="predicted"/>
<dbReference type="CDD" id="cd16922">
    <property type="entry name" value="HATPase_EvgS-ArcB-TorS-like"/>
    <property type="match status" value="1"/>
</dbReference>
<comment type="caution">
    <text evidence="10">The sequence shown here is derived from an EMBL/GenBank/DDBJ whole genome shotgun (WGS) entry which is preliminary data.</text>
</comment>
<evidence type="ECO:0000256" key="6">
    <source>
        <dbReference type="SAM" id="Coils"/>
    </source>
</evidence>
<accession>A0ABV6R113</accession>
<dbReference type="Pfam" id="PF00072">
    <property type="entry name" value="Response_reg"/>
    <property type="match status" value="1"/>
</dbReference>
<dbReference type="CDD" id="cd00082">
    <property type="entry name" value="HisKA"/>
    <property type="match status" value="1"/>
</dbReference>
<evidence type="ECO:0000256" key="2">
    <source>
        <dbReference type="ARBA" id="ARBA00012438"/>
    </source>
</evidence>
<dbReference type="GO" id="GO:0005524">
    <property type="term" value="F:ATP binding"/>
    <property type="evidence" value="ECO:0007669"/>
    <property type="project" value="UniProtKB-KW"/>
</dbReference>
<feature type="domain" description="Histidine kinase" evidence="8">
    <location>
        <begin position="212"/>
        <end position="428"/>
    </location>
</feature>
<dbReference type="InterPro" id="IPR003661">
    <property type="entry name" value="HisK_dim/P_dom"/>
</dbReference>
<comment type="catalytic activity">
    <reaction evidence="1">
        <text>ATP + protein L-histidine = ADP + protein N-phospho-L-histidine.</text>
        <dbReference type="EC" id="2.7.13.3"/>
    </reaction>
</comment>
<dbReference type="SMART" id="SM00448">
    <property type="entry name" value="REC"/>
    <property type="match status" value="1"/>
</dbReference>
<keyword evidence="4" id="KW-0902">Two-component regulatory system</keyword>
<dbReference type="SUPFAM" id="SSF52172">
    <property type="entry name" value="CheY-like"/>
    <property type="match status" value="1"/>
</dbReference>
<dbReference type="RefSeq" id="WP_376835051.1">
    <property type="nucleotide sequence ID" value="NZ_JBHLSW010000003.1"/>
</dbReference>
<sequence>MPASEYRIVASTRRKELKTRLWMAGVLGAIAYMVAPGWTPAVWYAAVLLTQLIDVIVFAPARASDDDWRPSPGFRIAAIASALITTLVYSASGAYMWLYGGEVGKLFAMMQFAGGLLHVCLHMHPRRDILLAAMLAHGGYLLGMPIYEAFAQARPVMAVAAVAGVLYLAHLAVAVRQSSETNRALREAERESREAAVRAEKASAAKSEFLAVISHEIRTPMNAVISAANLLRPTRLTRAQREHVRMLSEAGDILMGLLNDVLDFSKIEAGKMELESIVFDPREKLEALGRMWRPRAEAKGVALELEIAADLPTAVRGDALRLQQILFNLLSNAVKFTDQGTIRVEARWAEDMLSVVVRDSGCGIAADRLDHIFASFEQADAGTTRRYGGTGLGLAISQRLAQLMGGGLTVSSTPGQGSTFTLQARLSAAEPVEAETVMAPAVEVESLDGLRILAAEDHPVNQRILSLLLEPMGCRLTLASNGAEAAALAESAVFDVIVLDMQMPVMDGLDAARRIRAQTGPNAGAPIIALTANALDNHRQAWAEVDAFAFLTKPIDPQALAATLGAARGSARAAKSVWQAA</sequence>